<protein>
    <submittedName>
        <fullName evidence="5">Uncharacterized protein</fullName>
    </submittedName>
</protein>
<dbReference type="Proteomes" id="UP000274756">
    <property type="component" value="Unassembled WGS sequence"/>
</dbReference>
<gene>
    <name evidence="5" type="ORF">DME_LOCUS4760</name>
</gene>
<dbReference type="PANTHER" id="PTHR28664">
    <property type="entry name" value="TIGHT JUNCTION-ASSOCIATED PROTEIN 1"/>
    <property type="match status" value="1"/>
</dbReference>
<dbReference type="AlphaFoldDB" id="A0A3P7QJ51"/>
<reference evidence="5 6" key="1">
    <citation type="submission" date="2018-11" db="EMBL/GenBank/DDBJ databases">
        <authorList>
            <consortium name="Pathogen Informatics"/>
        </authorList>
    </citation>
    <scope>NUCLEOTIDE SEQUENCE [LARGE SCALE GENOMIC DNA]</scope>
</reference>
<proteinExistence type="predicted"/>
<evidence type="ECO:0000256" key="3">
    <source>
        <dbReference type="ARBA" id="ARBA00023136"/>
    </source>
</evidence>
<evidence type="ECO:0000313" key="6">
    <source>
        <dbReference type="Proteomes" id="UP000274756"/>
    </source>
</evidence>
<organism evidence="5 6">
    <name type="scientific">Dracunculus medinensis</name>
    <name type="common">Guinea worm</name>
    <dbReference type="NCBI Taxonomy" id="318479"/>
    <lineage>
        <taxon>Eukaryota</taxon>
        <taxon>Metazoa</taxon>
        <taxon>Ecdysozoa</taxon>
        <taxon>Nematoda</taxon>
        <taxon>Chromadorea</taxon>
        <taxon>Rhabditida</taxon>
        <taxon>Spirurina</taxon>
        <taxon>Dracunculoidea</taxon>
        <taxon>Dracunculidae</taxon>
        <taxon>Dracunculus</taxon>
    </lineage>
</organism>
<evidence type="ECO:0000256" key="2">
    <source>
        <dbReference type="ARBA" id="ARBA00022553"/>
    </source>
</evidence>
<evidence type="ECO:0000313" key="5">
    <source>
        <dbReference type="EMBL" id="VDN54787.1"/>
    </source>
</evidence>
<name>A0A3P7QJ51_DRAME</name>
<dbReference type="GO" id="GO:0016020">
    <property type="term" value="C:membrane"/>
    <property type="evidence" value="ECO:0007669"/>
    <property type="project" value="UniProtKB-SubCell"/>
</dbReference>
<comment type="subcellular location">
    <subcellularLocation>
        <location evidence="1">Membrane</location>
        <topology evidence="1">Peripheral membrane protein</topology>
    </subcellularLocation>
</comment>
<dbReference type="EMBL" id="UYYG01001150">
    <property type="protein sequence ID" value="VDN54787.1"/>
    <property type="molecule type" value="Genomic_DNA"/>
</dbReference>
<feature type="coiled-coil region" evidence="4">
    <location>
        <begin position="5"/>
        <end position="64"/>
    </location>
</feature>
<sequence length="209" mass="23382">MKEQYAILKTRNEELEERILNVVEKVESDKLTLSDEIDHLITRISSANSKILMLESECARYKRDCILAVHLLHCQPSHYIAKEKAPEGLFSDDSNEAMKVVSRVATFPPMAIFLPDNIDGQPEDPSPSACSLGPEFHGKLKTSASFSSNFVDQINANEDYSCVEVRRCAKCTEIVTQMSRETQTSCPLPPRPVIIDIPAWSTSASHENI</sequence>
<dbReference type="PANTHER" id="PTHR28664:SF4">
    <property type="entry name" value="TIGHT JUNCTION-ASSOCIATED PROTEIN 1"/>
    <property type="match status" value="1"/>
</dbReference>
<evidence type="ECO:0000256" key="1">
    <source>
        <dbReference type="ARBA" id="ARBA00004170"/>
    </source>
</evidence>
<dbReference type="STRING" id="318479.A0A3P7QJ51"/>
<accession>A0A3P7QJ51</accession>
<keyword evidence="6" id="KW-1185">Reference proteome</keyword>
<keyword evidence="3" id="KW-0472">Membrane</keyword>
<keyword evidence="2" id="KW-0597">Phosphoprotein</keyword>
<evidence type="ECO:0000256" key="4">
    <source>
        <dbReference type="SAM" id="Coils"/>
    </source>
</evidence>
<dbReference type="InterPro" id="IPR043441">
    <property type="entry name" value="Tjap1/BEGAIN"/>
</dbReference>
<dbReference type="OrthoDB" id="5822666at2759"/>
<keyword evidence="4" id="KW-0175">Coiled coil</keyword>